<dbReference type="KEGG" id="apre:CNX65_19975"/>
<feature type="region of interest" description="Disordered" evidence="3">
    <location>
        <begin position="22"/>
        <end position="79"/>
    </location>
</feature>
<protein>
    <recommendedName>
        <fullName evidence="6">SDR family NAD(P)-dependent oxidoreductase</fullName>
    </recommendedName>
</protein>
<proteinExistence type="inferred from homology"/>
<organism evidence="4 5">
    <name type="scientific">Actinosynnema pretiosum</name>
    <dbReference type="NCBI Taxonomy" id="42197"/>
    <lineage>
        <taxon>Bacteria</taxon>
        <taxon>Bacillati</taxon>
        <taxon>Actinomycetota</taxon>
        <taxon>Actinomycetes</taxon>
        <taxon>Pseudonocardiales</taxon>
        <taxon>Pseudonocardiaceae</taxon>
        <taxon>Actinosynnema</taxon>
    </lineage>
</organism>
<comment type="similarity">
    <text evidence="1">Belongs to the short-chain dehydrogenases/reductases (SDR) family.</text>
</comment>
<dbReference type="InterPro" id="IPR002347">
    <property type="entry name" value="SDR_fam"/>
</dbReference>
<evidence type="ECO:0000313" key="5">
    <source>
        <dbReference type="Proteomes" id="UP000218505"/>
    </source>
</evidence>
<accession>A0A290ZH22</accession>
<evidence type="ECO:0000256" key="2">
    <source>
        <dbReference type="ARBA" id="ARBA00023002"/>
    </source>
</evidence>
<name>A0A290ZH22_9PSEU</name>
<dbReference type="Gene3D" id="3.40.50.720">
    <property type="entry name" value="NAD(P)-binding Rossmann-like Domain"/>
    <property type="match status" value="1"/>
</dbReference>
<dbReference type="SUPFAM" id="SSF51735">
    <property type="entry name" value="NAD(P)-binding Rossmann-fold domains"/>
    <property type="match status" value="1"/>
</dbReference>
<dbReference type="PRINTS" id="PR00081">
    <property type="entry name" value="GDHRDH"/>
</dbReference>
<dbReference type="CDD" id="cd05233">
    <property type="entry name" value="SDR_c"/>
    <property type="match status" value="1"/>
</dbReference>
<feature type="region of interest" description="Disordered" evidence="3">
    <location>
        <begin position="355"/>
        <end position="410"/>
    </location>
</feature>
<reference evidence="4" key="1">
    <citation type="submission" date="2017-09" db="EMBL/GenBank/DDBJ databases">
        <title>Complete Genome Sequence of ansamitocin-producing Bacterium Actinosynnema pretiosum X47.</title>
        <authorList>
            <person name="Cao G."/>
            <person name="Zong G."/>
            <person name="Zhong C."/>
            <person name="Fu J."/>
        </authorList>
    </citation>
    <scope>NUCLEOTIDE SEQUENCE [LARGE SCALE GENOMIC DNA]</scope>
    <source>
        <strain evidence="4">X47</strain>
    </source>
</reference>
<gene>
    <name evidence="4" type="ORF">CNX65_19975</name>
</gene>
<feature type="compositionally biased region" description="Low complexity" evidence="3">
    <location>
        <begin position="374"/>
        <end position="391"/>
    </location>
</feature>
<evidence type="ECO:0008006" key="6">
    <source>
        <dbReference type="Google" id="ProtNLM"/>
    </source>
</evidence>
<dbReference type="Pfam" id="PF00106">
    <property type="entry name" value="adh_short"/>
    <property type="match status" value="1"/>
</dbReference>
<dbReference type="Proteomes" id="UP000218505">
    <property type="component" value="Chromosome"/>
</dbReference>
<dbReference type="PANTHER" id="PTHR43669:SF3">
    <property type="entry name" value="ALCOHOL DEHYDROGENASE, PUTATIVE (AFU_ORTHOLOGUE AFUA_3G03445)-RELATED"/>
    <property type="match status" value="1"/>
</dbReference>
<dbReference type="InterPro" id="IPR036291">
    <property type="entry name" value="NAD(P)-bd_dom_sf"/>
</dbReference>
<feature type="compositionally biased region" description="Basic residues" evidence="3">
    <location>
        <begin position="392"/>
        <end position="403"/>
    </location>
</feature>
<sequence length="410" mass="42215">MLGVFAGGGVAHDREPTAARRFRPGVDRGFPAGGRNPATAGRKEVAAQPSPAPARLYGRTTRPPRTANGRTGSGGGTRASTWFDGIAPRFLACADRWALPAPPGGRRVPAEAPDRCSGPQREEHVVRFTDRVVLVTGATGGIGRAAALAFAEEGALVVLAARNPVRLAEIADGVGGAGGRAVPVPTDVSDPVAVRALFEVVAGYGELDAAVNDAGIWGGERWGVERRCSGGPGDEPGARLSGDDGRWRRALEVDRGGAWRCLRGELALVREGGVIVDAVSVLGGRESAREHYGRGVRVTGPARSPGELGAERAGVLLGLGRLGGVLEASRELVRVCAEESVRRVPVAPVTAAAERGQPRRAVPSPRAAEQPQEGVAGAAAGVAAAAVASAGRKGHKRGARGRRERSADRV</sequence>
<evidence type="ECO:0000313" key="4">
    <source>
        <dbReference type="EMBL" id="ATE58272.1"/>
    </source>
</evidence>
<evidence type="ECO:0000256" key="1">
    <source>
        <dbReference type="ARBA" id="ARBA00006484"/>
    </source>
</evidence>
<dbReference type="EMBL" id="CP023445">
    <property type="protein sequence ID" value="ATE58272.1"/>
    <property type="molecule type" value="Genomic_DNA"/>
</dbReference>
<keyword evidence="5" id="KW-1185">Reference proteome</keyword>
<dbReference type="GO" id="GO:0016491">
    <property type="term" value="F:oxidoreductase activity"/>
    <property type="evidence" value="ECO:0007669"/>
    <property type="project" value="UniProtKB-KW"/>
</dbReference>
<dbReference type="AlphaFoldDB" id="A0A290ZH22"/>
<evidence type="ECO:0000256" key="3">
    <source>
        <dbReference type="SAM" id="MobiDB-lite"/>
    </source>
</evidence>
<dbReference type="PANTHER" id="PTHR43669">
    <property type="entry name" value="5-KETO-D-GLUCONATE 5-REDUCTASE"/>
    <property type="match status" value="1"/>
</dbReference>
<keyword evidence="2" id="KW-0560">Oxidoreductase</keyword>